<protein>
    <recommendedName>
        <fullName evidence="2">histidine kinase</fullName>
        <ecNumber evidence="2">2.7.13.3</ecNumber>
    </recommendedName>
</protein>
<gene>
    <name evidence="9" type="ORF">DSCO28_42080</name>
</gene>
<evidence type="ECO:0000259" key="8">
    <source>
        <dbReference type="PROSITE" id="PS50113"/>
    </source>
</evidence>
<dbReference type="KEGG" id="dov:DSCO28_42080"/>
<dbReference type="SMART" id="SM00091">
    <property type="entry name" value="PAS"/>
    <property type="match status" value="4"/>
</dbReference>
<dbReference type="SMART" id="SM00086">
    <property type="entry name" value="PAC"/>
    <property type="match status" value="3"/>
</dbReference>
<evidence type="ECO:0000259" key="7">
    <source>
        <dbReference type="PROSITE" id="PS50112"/>
    </source>
</evidence>
<feature type="domain" description="Histidine kinase" evidence="6">
    <location>
        <begin position="561"/>
        <end position="693"/>
    </location>
</feature>
<dbReference type="InterPro" id="IPR013656">
    <property type="entry name" value="PAS_4"/>
</dbReference>
<dbReference type="InterPro" id="IPR052162">
    <property type="entry name" value="Sensor_kinase/Photoreceptor"/>
</dbReference>
<organism evidence="9 10">
    <name type="scientific">Desulfosarcina ovata subsp. sediminis</name>
    <dbReference type="NCBI Taxonomy" id="885957"/>
    <lineage>
        <taxon>Bacteria</taxon>
        <taxon>Pseudomonadati</taxon>
        <taxon>Thermodesulfobacteriota</taxon>
        <taxon>Desulfobacteria</taxon>
        <taxon>Desulfobacterales</taxon>
        <taxon>Desulfosarcinaceae</taxon>
        <taxon>Desulfosarcina</taxon>
    </lineage>
</organism>
<reference evidence="9 10" key="1">
    <citation type="submission" date="2019-11" db="EMBL/GenBank/DDBJ databases">
        <title>Comparative genomics of hydrocarbon-degrading Desulfosarcina strains.</title>
        <authorList>
            <person name="Watanabe M."/>
            <person name="Kojima H."/>
            <person name="Fukui M."/>
        </authorList>
    </citation>
    <scope>NUCLEOTIDE SEQUENCE [LARGE SCALE GENOMIC DNA]</scope>
    <source>
        <strain evidence="9 10">28bB2T</strain>
    </source>
</reference>
<dbReference type="GO" id="GO:0004673">
    <property type="term" value="F:protein histidine kinase activity"/>
    <property type="evidence" value="ECO:0007669"/>
    <property type="project" value="UniProtKB-EC"/>
</dbReference>
<dbReference type="InterPro" id="IPR000014">
    <property type="entry name" value="PAS"/>
</dbReference>
<dbReference type="InterPro" id="IPR000700">
    <property type="entry name" value="PAS-assoc_C"/>
</dbReference>
<feature type="domain" description="PAS" evidence="7">
    <location>
        <begin position="331"/>
        <end position="370"/>
    </location>
</feature>
<dbReference type="InterPro" id="IPR003594">
    <property type="entry name" value="HATPase_dom"/>
</dbReference>
<keyword evidence="5" id="KW-0418">Kinase</keyword>
<dbReference type="Pfam" id="PF13426">
    <property type="entry name" value="PAS_9"/>
    <property type="match status" value="1"/>
</dbReference>
<dbReference type="InterPro" id="IPR005467">
    <property type="entry name" value="His_kinase_dom"/>
</dbReference>
<proteinExistence type="predicted"/>
<dbReference type="PROSITE" id="PS50109">
    <property type="entry name" value="HIS_KIN"/>
    <property type="match status" value="1"/>
</dbReference>
<dbReference type="Pfam" id="PF08447">
    <property type="entry name" value="PAS_3"/>
    <property type="match status" value="1"/>
</dbReference>
<evidence type="ECO:0000256" key="5">
    <source>
        <dbReference type="ARBA" id="ARBA00022777"/>
    </source>
</evidence>
<evidence type="ECO:0000256" key="2">
    <source>
        <dbReference type="ARBA" id="ARBA00012438"/>
    </source>
</evidence>
<dbReference type="InterPro" id="IPR035965">
    <property type="entry name" value="PAS-like_dom_sf"/>
</dbReference>
<dbReference type="SUPFAM" id="SSF55874">
    <property type="entry name" value="ATPase domain of HSP90 chaperone/DNA topoisomerase II/histidine kinase"/>
    <property type="match status" value="1"/>
</dbReference>
<dbReference type="InterPro" id="IPR036890">
    <property type="entry name" value="HATPase_C_sf"/>
</dbReference>
<evidence type="ECO:0000256" key="4">
    <source>
        <dbReference type="ARBA" id="ARBA00022679"/>
    </source>
</evidence>
<dbReference type="PROSITE" id="PS50113">
    <property type="entry name" value="PAC"/>
    <property type="match status" value="2"/>
</dbReference>
<dbReference type="EC" id="2.7.13.3" evidence="2"/>
<comment type="catalytic activity">
    <reaction evidence="1">
        <text>ATP + protein L-histidine = ADP + protein N-phospho-L-histidine.</text>
        <dbReference type="EC" id="2.7.13.3"/>
    </reaction>
</comment>
<feature type="domain" description="PAS" evidence="7">
    <location>
        <begin position="427"/>
        <end position="500"/>
    </location>
</feature>
<dbReference type="RefSeq" id="WP_155323794.1">
    <property type="nucleotide sequence ID" value="NZ_AP021876.1"/>
</dbReference>
<keyword evidence="4" id="KW-0808">Transferase</keyword>
<feature type="domain" description="PAC" evidence="8">
    <location>
        <begin position="245"/>
        <end position="300"/>
    </location>
</feature>
<dbReference type="Pfam" id="PF02518">
    <property type="entry name" value="HATPase_c"/>
    <property type="match status" value="1"/>
</dbReference>
<evidence type="ECO:0000313" key="9">
    <source>
        <dbReference type="EMBL" id="BBO83642.1"/>
    </source>
</evidence>
<sequence length="696" mass="78997">MNDTYGLPLILAAWLWKSHVNQCRLEKRLADLRHQNQRLSRMVASLPEPTFAIDNQSRVILWNAAMERLTGVPATAVLGKGDYEYAVPFHGEQRPIMVDLVNHWDDDIAARYSNLLRQDDLLVAETMTHTPHLDERYLRIVVGPLRDESERIIGAIESLQDITYRRISLKVLEGREELLRILVGHMPLAVAMCDRQMKYLYYNQRWISDLGLPDTDHIGRSHYDAMGSTLPDHWKPQHARCLNGETIESQAEPFTRADGRVEWLKRIMHPWRTSDGEVGGIIFLKEVITTLKKAETDLRLMEHVLQNSPVVLFRWLPAENWPMDYVSENVSLFGYSAEALISGEITYATLVHPDDRSRVAREVRQYATGGAHHFQQEYRILTQSGETRWVDDRTVIERDQEGRITHFIGVVIDITERKQAQQEIARRQMFLESLLHHAPDAIITLDDRNRVVDWNPGAQTLFGYTPAEAIGQSLADLVTQGDDELQSVIMQNFQTTISGTRVEPIETVRYHKNGRAVDVIAAGSPIIVDGVLTGVVVMYTDITALKLARTDYDMKRDYDFKQIRVQREYDPAVGPVPCEASKLQQVFLNILKNGAEAMAGVADEEHPPSFTLRVIDDGPWVRVEIENSGPGMNETIRRRIFEPFFTTKPVGEGTGLGLSVSYFIITENHGGTMDVRTSPNKGSCFIIQLPKAGKLS</sequence>
<dbReference type="NCBIfam" id="TIGR00229">
    <property type="entry name" value="sensory_box"/>
    <property type="match status" value="3"/>
</dbReference>
<dbReference type="PANTHER" id="PTHR43304">
    <property type="entry name" value="PHYTOCHROME-LIKE PROTEIN CPH1"/>
    <property type="match status" value="1"/>
</dbReference>
<dbReference type="InterPro" id="IPR013655">
    <property type="entry name" value="PAS_fold_3"/>
</dbReference>
<dbReference type="Proteomes" id="UP000425960">
    <property type="component" value="Chromosome"/>
</dbReference>
<dbReference type="Pfam" id="PF08448">
    <property type="entry name" value="PAS_4"/>
    <property type="match status" value="2"/>
</dbReference>
<dbReference type="PROSITE" id="PS50112">
    <property type="entry name" value="PAS"/>
    <property type="match status" value="3"/>
</dbReference>
<feature type="domain" description="PAC" evidence="8">
    <location>
        <begin position="374"/>
        <end position="426"/>
    </location>
</feature>
<evidence type="ECO:0000256" key="1">
    <source>
        <dbReference type="ARBA" id="ARBA00000085"/>
    </source>
</evidence>
<accession>A0A5K7ZTW1</accession>
<dbReference type="PANTHER" id="PTHR43304:SF1">
    <property type="entry name" value="PAC DOMAIN-CONTAINING PROTEIN"/>
    <property type="match status" value="1"/>
</dbReference>
<dbReference type="EMBL" id="AP021876">
    <property type="protein sequence ID" value="BBO83642.1"/>
    <property type="molecule type" value="Genomic_DNA"/>
</dbReference>
<dbReference type="CDD" id="cd00130">
    <property type="entry name" value="PAS"/>
    <property type="match status" value="4"/>
</dbReference>
<evidence type="ECO:0000259" key="6">
    <source>
        <dbReference type="PROSITE" id="PS50109"/>
    </source>
</evidence>
<evidence type="ECO:0000313" key="10">
    <source>
        <dbReference type="Proteomes" id="UP000425960"/>
    </source>
</evidence>
<dbReference type="InterPro" id="IPR001610">
    <property type="entry name" value="PAC"/>
</dbReference>
<dbReference type="SUPFAM" id="SSF55785">
    <property type="entry name" value="PYP-like sensor domain (PAS domain)"/>
    <property type="match status" value="4"/>
</dbReference>
<dbReference type="Gene3D" id="3.30.565.10">
    <property type="entry name" value="Histidine kinase-like ATPase, C-terminal domain"/>
    <property type="match status" value="1"/>
</dbReference>
<name>A0A5K7ZTW1_9BACT</name>
<dbReference type="SMART" id="SM00387">
    <property type="entry name" value="HATPase_c"/>
    <property type="match status" value="1"/>
</dbReference>
<dbReference type="InterPro" id="IPR004358">
    <property type="entry name" value="Sig_transdc_His_kin-like_C"/>
</dbReference>
<evidence type="ECO:0000256" key="3">
    <source>
        <dbReference type="ARBA" id="ARBA00022553"/>
    </source>
</evidence>
<feature type="domain" description="PAS" evidence="7">
    <location>
        <begin position="35"/>
        <end position="80"/>
    </location>
</feature>
<dbReference type="AlphaFoldDB" id="A0A5K7ZTW1"/>
<dbReference type="Gene3D" id="3.30.450.20">
    <property type="entry name" value="PAS domain"/>
    <property type="match status" value="4"/>
</dbReference>
<keyword evidence="3" id="KW-0597">Phosphoprotein</keyword>
<dbReference type="PRINTS" id="PR00344">
    <property type="entry name" value="BCTRLSENSOR"/>
</dbReference>